<feature type="region of interest" description="Disordered" evidence="1">
    <location>
        <begin position="1"/>
        <end position="26"/>
    </location>
</feature>
<feature type="compositionally biased region" description="Basic and acidic residues" evidence="1">
    <location>
        <begin position="1"/>
        <end position="14"/>
    </location>
</feature>
<evidence type="ECO:0000313" key="3">
    <source>
        <dbReference type="Proteomes" id="UP000830671"/>
    </source>
</evidence>
<dbReference type="AlphaFoldDB" id="A0A9Q8T671"/>
<evidence type="ECO:0000256" key="1">
    <source>
        <dbReference type="SAM" id="MobiDB-lite"/>
    </source>
</evidence>
<dbReference type="Proteomes" id="UP000830671">
    <property type="component" value="Chromosome 8"/>
</dbReference>
<sequence length="329" mass="36115">MGKNSEDQEGETGKGKPKVKLKGDREKFSVARAFSSFLKDGPEPEESRLEGETPPPFAPLGGFGPAGIGWMLALVSAVNTRAAEYRIKELARVQPDQSADAGWERNPQWYSIHYGIQRREIGKIARWRECPSGWEKVSLEGSKSHFALARHLSDLTAEAYPDCACTTFFCRYKLLPGLQGTSTRPHAHAPSNCSVQVLHIMPSTSGASKSGLQTLLPSSRPRKVQTREEAPISYLRYPTQGIRTSLTKTLSRPAPHAFTGVSTARYSTKLPLEARKSALQPTPGTCANVTKSRPDSPIPAQGWAIKRVACCHIAYTDLTEMNELYAKSC</sequence>
<organism evidence="2 3">
    <name type="scientific">Colletotrichum lupini</name>
    <dbReference type="NCBI Taxonomy" id="145971"/>
    <lineage>
        <taxon>Eukaryota</taxon>
        <taxon>Fungi</taxon>
        <taxon>Dikarya</taxon>
        <taxon>Ascomycota</taxon>
        <taxon>Pezizomycotina</taxon>
        <taxon>Sordariomycetes</taxon>
        <taxon>Hypocreomycetidae</taxon>
        <taxon>Glomerellales</taxon>
        <taxon>Glomerellaceae</taxon>
        <taxon>Colletotrichum</taxon>
        <taxon>Colletotrichum acutatum species complex</taxon>
    </lineage>
</organism>
<gene>
    <name evidence="2" type="ORF">CLUP02_15276</name>
</gene>
<evidence type="ECO:0000313" key="2">
    <source>
        <dbReference type="EMBL" id="UQC89745.1"/>
    </source>
</evidence>
<dbReference type="KEGG" id="clup:CLUP02_15276"/>
<feature type="region of interest" description="Disordered" evidence="1">
    <location>
        <begin position="35"/>
        <end position="54"/>
    </location>
</feature>
<name>A0A9Q8T671_9PEZI</name>
<keyword evidence="3" id="KW-1185">Reference proteome</keyword>
<accession>A0A9Q8T671</accession>
<dbReference type="RefSeq" id="XP_049151346.1">
    <property type="nucleotide sequence ID" value="XM_049294200.1"/>
</dbReference>
<protein>
    <submittedName>
        <fullName evidence="2">Uncharacterized protein</fullName>
    </submittedName>
</protein>
<feature type="compositionally biased region" description="Basic and acidic residues" evidence="1">
    <location>
        <begin position="40"/>
        <end position="51"/>
    </location>
</feature>
<dbReference type="GeneID" id="73349210"/>
<proteinExistence type="predicted"/>
<dbReference type="EMBL" id="CP019480">
    <property type="protein sequence ID" value="UQC89745.1"/>
    <property type="molecule type" value="Genomic_DNA"/>
</dbReference>
<reference evidence="2" key="1">
    <citation type="journal article" date="2021" name="Mol. Plant Microbe Interact.">
        <title>Complete Genome Sequence of the Plant-Pathogenic Fungus Colletotrichum lupini.</title>
        <authorList>
            <person name="Baroncelli R."/>
            <person name="Pensec F."/>
            <person name="Da Lio D."/>
            <person name="Boufleur T."/>
            <person name="Vicente I."/>
            <person name="Sarrocco S."/>
            <person name="Picot A."/>
            <person name="Baraldi E."/>
            <person name="Sukno S."/>
            <person name="Thon M."/>
            <person name="Le Floch G."/>
        </authorList>
    </citation>
    <scope>NUCLEOTIDE SEQUENCE</scope>
    <source>
        <strain evidence="2">IMI 504893</strain>
    </source>
</reference>